<organism evidence="1 2">
    <name type="scientific">Diversispora epigaea</name>
    <dbReference type="NCBI Taxonomy" id="1348612"/>
    <lineage>
        <taxon>Eukaryota</taxon>
        <taxon>Fungi</taxon>
        <taxon>Fungi incertae sedis</taxon>
        <taxon>Mucoromycota</taxon>
        <taxon>Glomeromycotina</taxon>
        <taxon>Glomeromycetes</taxon>
        <taxon>Diversisporales</taxon>
        <taxon>Diversisporaceae</taxon>
        <taxon>Diversispora</taxon>
    </lineage>
</organism>
<sequence>MFMVQPYIPPKVLRGNGFTNEGDVYSFGGIMYEMGIGFVDQAHDNYLIYQCWDNPSKRPENDF</sequence>
<reference evidence="1 2" key="1">
    <citation type="submission" date="2018-08" db="EMBL/GenBank/DDBJ databases">
        <title>Genome and evolution of the arbuscular mycorrhizal fungus Diversispora epigaea (formerly Glomus versiforme) and its bacterial endosymbionts.</title>
        <authorList>
            <person name="Sun X."/>
            <person name="Fei Z."/>
            <person name="Harrison M."/>
        </authorList>
    </citation>
    <scope>NUCLEOTIDE SEQUENCE [LARGE SCALE GENOMIC DNA]</scope>
    <source>
        <strain evidence="1 2">IT104</strain>
    </source>
</reference>
<comment type="caution">
    <text evidence="1">The sequence shown here is derived from an EMBL/GenBank/DDBJ whole genome shotgun (WGS) entry which is preliminary data.</text>
</comment>
<dbReference type="Gene3D" id="1.10.510.10">
    <property type="entry name" value="Transferase(Phosphotransferase) domain 1"/>
    <property type="match status" value="1"/>
</dbReference>
<dbReference type="EMBL" id="PQFF01000108">
    <property type="protein sequence ID" value="RHZ81928.1"/>
    <property type="molecule type" value="Genomic_DNA"/>
</dbReference>
<dbReference type="AlphaFoldDB" id="A0A397J5C2"/>
<accession>A0A397J5C2</accession>
<gene>
    <name evidence="1" type="ORF">Glove_116g32</name>
</gene>
<dbReference type="SUPFAM" id="SSF56112">
    <property type="entry name" value="Protein kinase-like (PK-like)"/>
    <property type="match status" value="1"/>
</dbReference>
<protein>
    <recommendedName>
        <fullName evidence="3">Protein kinase domain-containing protein</fullName>
    </recommendedName>
</protein>
<dbReference type="Proteomes" id="UP000266861">
    <property type="component" value="Unassembled WGS sequence"/>
</dbReference>
<name>A0A397J5C2_9GLOM</name>
<proteinExistence type="predicted"/>
<dbReference type="InterPro" id="IPR011009">
    <property type="entry name" value="Kinase-like_dom_sf"/>
</dbReference>
<evidence type="ECO:0000313" key="2">
    <source>
        <dbReference type="Proteomes" id="UP000266861"/>
    </source>
</evidence>
<evidence type="ECO:0008006" key="3">
    <source>
        <dbReference type="Google" id="ProtNLM"/>
    </source>
</evidence>
<keyword evidence="2" id="KW-1185">Reference proteome</keyword>
<evidence type="ECO:0000313" key="1">
    <source>
        <dbReference type="EMBL" id="RHZ81928.1"/>
    </source>
</evidence>